<keyword evidence="3" id="KW-1185">Reference proteome</keyword>
<gene>
    <name evidence="2" type="ORF">ANE_LOCUS3603</name>
</gene>
<dbReference type="Proteomes" id="UP000489600">
    <property type="component" value="Unassembled WGS sequence"/>
</dbReference>
<dbReference type="PANTHER" id="PTHR31111:SF130">
    <property type="entry name" value="F-BOX ASSOCIATED UBIQUITINATION EFFECTOR FAMILY PROTEIN"/>
    <property type="match status" value="1"/>
</dbReference>
<dbReference type="InterPro" id="IPR036047">
    <property type="entry name" value="F-box-like_dom_sf"/>
</dbReference>
<name>A0A565AUS3_9BRAS</name>
<proteinExistence type="predicted"/>
<evidence type="ECO:0000259" key="1">
    <source>
        <dbReference type="SMART" id="SM00256"/>
    </source>
</evidence>
<dbReference type="InterPro" id="IPR001810">
    <property type="entry name" value="F-box_dom"/>
</dbReference>
<accession>A0A565AUS3</accession>
<dbReference type="SUPFAM" id="SSF81383">
    <property type="entry name" value="F-box domain"/>
    <property type="match status" value="1"/>
</dbReference>
<evidence type="ECO:0000313" key="2">
    <source>
        <dbReference type="EMBL" id="VVA93158.1"/>
    </source>
</evidence>
<comment type="caution">
    <text evidence="2">The sequence shown here is derived from an EMBL/GenBank/DDBJ whole genome shotgun (WGS) entry which is preliminary data.</text>
</comment>
<feature type="domain" description="F-box" evidence="1">
    <location>
        <begin position="13"/>
        <end position="53"/>
    </location>
</feature>
<dbReference type="OrthoDB" id="1750034at2759"/>
<sequence length="82" mass="9815">MMMKRSKENSKSFPIDLILEILSRLPAKSTGRFRCVSKLWSSMLHRPYFTELFMTRSVSRPRLLFALEEPDEWRFFSLPQTN</sequence>
<organism evidence="2 3">
    <name type="scientific">Arabis nemorensis</name>
    <dbReference type="NCBI Taxonomy" id="586526"/>
    <lineage>
        <taxon>Eukaryota</taxon>
        <taxon>Viridiplantae</taxon>
        <taxon>Streptophyta</taxon>
        <taxon>Embryophyta</taxon>
        <taxon>Tracheophyta</taxon>
        <taxon>Spermatophyta</taxon>
        <taxon>Magnoliopsida</taxon>
        <taxon>eudicotyledons</taxon>
        <taxon>Gunneridae</taxon>
        <taxon>Pentapetalae</taxon>
        <taxon>rosids</taxon>
        <taxon>malvids</taxon>
        <taxon>Brassicales</taxon>
        <taxon>Brassicaceae</taxon>
        <taxon>Arabideae</taxon>
        <taxon>Arabis</taxon>
    </lineage>
</organism>
<dbReference type="EMBL" id="CABITT030000001">
    <property type="protein sequence ID" value="VVA93158.1"/>
    <property type="molecule type" value="Genomic_DNA"/>
</dbReference>
<dbReference type="Pfam" id="PF00646">
    <property type="entry name" value="F-box"/>
    <property type="match status" value="1"/>
</dbReference>
<dbReference type="AlphaFoldDB" id="A0A565AUS3"/>
<protein>
    <recommendedName>
        <fullName evidence="1">F-box domain-containing protein</fullName>
    </recommendedName>
</protein>
<reference evidence="2" key="1">
    <citation type="submission" date="2019-07" db="EMBL/GenBank/DDBJ databases">
        <authorList>
            <person name="Dittberner H."/>
        </authorList>
    </citation>
    <scope>NUCLEOTIDE SEQUENCE [LARGE SCALE GENOMIC DNA]</scope>
</reference>
<evidence type="ECO:0000313" key="3">
    <source>
        <dbReference type="Proteomes" id="UP000489600"/>
    </source>
</evidence>
<dbReference type="SMART" id="SM00256">
    <property type="entry name" value="FBOX"/>
    <property type="match status" value="1"/>
</dbReference>
<dbReference type="PANTHER" id="PTHR31111">
    <property type="entry name" value="BNAA05G37150D PROTEIN-RELATED"/>
    <property type="match status" value="1"/>
</dbReference>
<dbReference type="Gene3D" id="1.20.1280.50">
    <property type="match status" value="1"/>
</dbReference>